<comment type="caution">
    <text evidence="2">The sequence shown here is derived from an EMBL/GenBank/DDBJ whole genome shotgun (WGS) entry which is preliminary data.</text>
</comment>
<feature type="domain" description="Reverse transcriptase zinc-binding" evidence="1">
    <location>
        <begin position="92"/>
        <end position="182"/>
    </location>
</feature>
<sequence>LLWDIILALPGVVFGIPGKFSFLGVDGGLGVVIIFGLCMTPGCVGVITDGCPRLNQQKYISWDAVDKILATPLVDSVREDKVVWEEERNESYSVKSGYKLVMRYIIRSDKYHVAGNWTDIWQAQAPHKARHLLWRLCRGCLPTRCRLLQRRVECTPNCPVCDEELEDELHVFFNCTVARASWCAAGLSSVLHNNAYQQTTAMDRIFAMCNDENSDTVGRVAMLLWSIWHNRNDKVWN</sequence>
<gene>
    <name evidence="2" type="ORF">L195_g051807</name>
</gene>
<reference evidence="2 3" key="1">
    <citation type="journal article" date="2014" name="Am. J. Bot.">
        <title>Genome assembly and annotation for red clover (Trifolium pratense; Fabaceae).</title>
        <authorList>
            <person name="Istvanek J."/>
            <person name="Jaros M."/>
            <person name="Krenek A."/>
            <person name="Repkova J."/>
        </authorList>
    </citation>
    <scope>NUCLEOTIDE SEQUENCE [LARGE SCALE GENOMIC DNA]</scope>
    <source>
        <strain evidence="3">cv. Tatra</strain>
        <tissue evidence="2">Young leaves</tissue>
    </source>
</reference>
<evidence type="ECO:0000313" key="3">
    <source>
        <dbReference type="Proteomes" id="UP000236291"/>
    </source>
</evidence>
<dbReference type="Proteomes" id="UP000236291">
    <property type="component" value="Unassembled WGS sequence"/>
</dbReference>
<dbReference type="AlphaFoldDB" id="A0A2K3K1Q5"/>
<dbReference type="Pfam" id="PF13966">
    <property type="entry name" value="zf-RVT"/>
    <property type="match status" value="1"/>
</dbReference>
<dbReference type="EMBL" id="ASHM01082241">
    <property type="protein sequence ID" value="PNX60204.1"/>
    <property type="molecule type" value="Genomic_DNA"/>
</dbReference>
<reference evidence="2 3" key="2">
    <citation type="journal article" date="2017" name="Front. Plant Sci.">
        <title>Gene Classification and Mining of Molecular Markers Useful in Red Clover (Trifolium pratense) Breeding.</title>
        <authorList>
            <person name="Istvanek J."/>
            <person name="Dluhosova J."/>
            <person name="Dluhos P."/>
            <person name="Patkova L."/>
            <person name="Nedelnik J."/>
            <person name="Repkova J."/>
        </authorList>
    </citation>
    <scope>NUCLEOTIDE SEQUENCE [LARGE SCALE GENOMIC DNA]</scope>
    <source>
        <strain evidence="3">cv. Tatra</strain>
        <tissue evidence="2">Young leaves</tissue>
    </source>
</reference>
<evidence type="ECO:0000259" key="1">
    <source>
        <dbReference type="Pfam" id="PF13966"/>
    </source>
</evidence>
<dbReference type="STRING" id="57577.A0A2K3K1Q5"/>
<proteinExistence type="predicted"/>
<evidence type="ECO:0000313" key="2">
    <source>
        <dbReference type="EMBL" id="PNX60204.1"/>
    </source>
</evidence>
<accession>A0A2K3K1Q5</accession>
<name>A0A2K3K1Q5_TRIPR</name>
<protein>
    <submittedName>
        <fullName evidence="2">Ribonuclease H</fullName>
    </submittedName>
</protein>
<organism evidence="2 3">
    <name type="scientific">Trifolium pratense</name>
    <name type="common">Red clover</name>
    <dbReference type="NCBI Taxonomy" id="57577"/>
    <lineage>
        <taxon>Eukaryota</taxon>
        <taxon>Viridiplantae</taxon>
        <taxon>Streptophyta</taxon>
        <taxon>Embryophyta</taxon>
        <taxon>Tracheophyta</taxon>
        <taxon>Spermatophyta</taxon>
        <taxon>Magnoliopsida</taxon>
        <taxon>eudicotyledons</taxon>
        <taxon>Gunneridae</taxon>
        <taxon>Pentapetalae</taxon>
        <taxon>rosids</taxon>
        <taxon>fabids</taxon>
        <taxon>Fabales</taxon>
        <taxon>Fabaceae</taxon>
        <taxon>Papilionoideae</taxon>
        <taxon>50 kb inversion clade</taxon>
        <taxon>NPAAA clade</taxon>
        <taxon>Hologalegina</taxon>
        <taxon>IRL clade</taxon>
        <taxon>Trifolieae</taxon>
        <taxon>Trifolium</taxon>
    </lineage>
</organism>
<feature type="non-terminal residue" evidence="2">
    <location>
        <position position="1"/>
    </location>
</feature>
<feature type="non-terminal residue" evidence="2">
    <location>
        <position position="237"/>
    </location>
</feature>
<dbReference type="InterPro" id="IPR026960">
    <property type="entry name" value="RVT-Znf"/>
</dbReference>